<protein>
    <recommendedName>
        <fullName evidence="2">histidine kinase</fullName>
        <ecNumber evidence="2">2.7.13.3</ecNumber>
    </recommendedName>
</protein>
<sequence length="598" mass="65426">MTPSDGDRKNIGASGASGDPILDKFFTSLPIAIALLDPRSNKVVWTTSHCADLFECAQDDVKEFLSSELVRSQAQLDDITGKLDAQGTIQSQEMVYSTAAGNHIVAVVDFGYVDHENGKMIAASIQDITERKQAEADMCHDAEADKLMSIISGQLLGIDVAGAISGALRNIGIYFNVDRVSVIPLLGSEESWMKAHWSRFGNESETGGGFGKNPLASVRWIEHQLNEGKSVILNCIADMPEQAKLDRDILENLGVQSLLATPVQSQGNLIGFVCMEAVQIAREWSIREIELLTQFSNVIGSALARQQAESRMRTAINRAEDALRDLEGAQNQLIQVEKMAALGDLVAGIAHETNTPLGSAVTTTSAIKSRTKQLYKAFDEGKIKRSDMNAYFDYTNEGFQILETNLTRAAELIQSFKRVAVDVSHATIQDINIAEYLTDIMRSIRPRTKKFKSILLELDCPDDLEIKTEPGAISQILTNLIMNAYLHGYDNDLSAQGCIRIKVEQVAENVQLTFSDDGKGMSDEVREKLFDPYFTTKRGQGGSGLGMPIIKDLITETLSGDITVSSQPNMGSTFTITFPANLQRSPCMPANQRANGTE</sequence>
<dbReference type="Gene3D" id="3.30.450.20">
    <property type="entry name" value="PAS domain"/>
    <property type="match status" value="1"/>
</dbReference>
<dbReference type="InterPro" id="IPR004358">
    <property type="entry name" value="Sig_transdc_His_kin-like_C"/>
</dbReference>
<evidence type="ECO:0000256" key="3">
    <source>
        <dbReference type="SAM" id="Coils"/>
    </source>
</evidence>
<comment type="caution">
    <text evidence="5">The sequence shown here is derived from an EMBL/GenBank/DDBJ whole genome shotgun (WGS) entry which is preliminary data.</text>
</comment>
<reference evidence="5 6" key="1">
    <citation type="submission" date="2018-07" db="EMBL/GenBank/DDBJ databases">
        <title>Genomic Encyclopedia of Type Strains, Phase III (KMG-III): the genomes of soil and plant-associated and newly described type strains.</title>
        <authorList>
            <person name="Whitman W."/>
        </authorList>
    </citation>
    <scope>NUCLEOTIDE SEQUENCE [LARGE SCALE GENOMIC DNA]</scope>
    <source>
        <strain evidence="5 6">CECT 8488</strain>
    </source>
</reference>
<keyword evidence="3" id="KW-0175">Coiled coil</keyword>
<dbReference type="InterPro" id="IPR029016">
    <property type="entry name" value="GAF-like_dom_sf"/>
</dbReference>
<dbReference type="PANTHER" id="PTHR43065">
    <property type="entry name" value="SENSOR HISTIDINE KINASE"/>
    <property type="match status" value="1"/>
</dbReference>
<dbReference type="Gene3D" id="3.30.450.40">
    <property type="match status" value="1"/>
</dbReference>
<dbReference type="OrthoDB" id="7325042at2"/>
<feature type="coiled-coil region" evidence="3">
    <location>
        <begin position="305"/>
        <end position="339"/>
    </location>
</feature>
<name>A0A3D9HJT1_9PROT</name>
<dbReference type="SMART" id="SM00387">
    <property type="entry name" value="HATPase_c"/>
    <property type="match status" value="1"/>
</dbReference>
<dbReference type="PROSITE" id="PS50109">
    <property type="entry name" value="HIS_KIN"/>
    <property type="match status" value="1"/>
</dbReference>
<dbReference type="InterPro" id="IPR003018">
    <property type="entry name" value="GAF"/>
</dbReference>
<dbReference type="GO" id="GO:0004673">
    <property type="term" value="F:protein histidine kinase activity"/>
    <property type="evidence" value="ECO:0007669"/>
    <property type="project" value="UniProtKB-EC"/>
</dbReference>
<proteinExistence type="predicted"/>
<dbReference type="SUPFAM" id="SSF55781">
    <property type="entry name" value="GAF domain-like"/>
    <property type="match status" value="1"/>
</dbReference>
<feature type="domain" description="Histidine kinase" evidence="4">
    <location>
        <begin position="348"/>
        <end position="582"/>
    </location>
</feature>
<keyword evidence="5" id="KW-0808">Transferase</keyword>
<evidence type="ECO:0000256" key="1">
    <source>
        <dbReference type="ARBA" id="ARBA00000085"/>
    </source>
</evidence>
<dbReference type="SUPFAM" id="SSF55785">
    <property type="entry name" value="PYP-like sensor domain (PAS domain)"/>
    <property type="match status" value="1"/>
</dbReference>
<dbReference type="SMART" id="SM00065">
    <property type="entry name" value="GAF"/>
    <property type="match status" value="1"/>
</dbReference>
<dbReference type="EC" id="2.7.13.3" evidence="2"/>
<dbReference type="Pfam" id="PF01590">
    <property type="entry name" value="GAF"/>
    <property type="match status" value="1"/>
</dbReference>
<dbReference type="RefSeq" id="WP_115936970.1">
    <property type="nucleotide sequence ID" value="NZ_QRDW01000005.1"/>
</dbReference>
<dbReference type="Gene3D" id="3.30.565.10">
    <property type="entry name" value="Histidine kinase-like ATPase, C-terminal domain"/>
    <property type="match status" value="1"/>
</dbReference>
<comment type="catalytic activity">
    <reaction evidence="1">
        <text>ATP + protein L-histidine = ADP + protein N-phospho-L-histidine.</text>
        <dbReference type="EC" id="2.7.13.3"/>
    </reaction>
</comment>
<dbReference type="InterPro" id="IPR036890">
    <property type="entry name" value="HATPase_C_sf"/>
</dbReference>
<evidence type="ECO:0000313" key="6">
    <source>
        <dbReference type="Proteomes" id="UP000256845"/>
    </source>
</evidence>
<accession>A0A3D9HJT1</accession>
<keyword evidence="5" id="KW-0418">Kinase</keyword>
<evidence type="ECO:0000259" key="4">
    <source>
        <dbReference type="PROSITE" id="PS50109"/>
    </source>
</evidence>
<evidence type="ECO:0000313" key="5">
    <source>
        <dbReference type="EMBL" id="RED49714.1"/>
    </source>
</evidence>
<dbReference type="InterPro" id="IPR035965">
    <property type="entry name" value="PAS-like_dom_sf"/>
</dbReference>
<evidence type="ECO:0000256" key="2">
    <source>
        <dbReference type="ARBA" id="ARBA00012438"/>
    </source>
</evidence>
<dbReference type="PRINTS" id="PR00344">
    <property type="entry name" value="BCTRLSENSOR"/>
</dbReference>
<gene>
    <name evidence="5" type="ORF">DFP90_10585</name>
</gene>
<dbReference type="EMBL" id="QRDW01000005">
    <property type="protein sequence ID" value="RED49714.1"/>
    <property type="molecule type" value="Genomic_DNA"/>
</dbReference>
<dbReference type="InterPro" id="IPR003594">
    <property type="entry name" value="HATPase_dom"/>
</dbReference>
<keyword evidence="6" id="KW-1185">Reference proteome</keyword>
<dbReference type="Pfam" id="PF02518">
    <property type="entry name" value="HATPase_c"/>
    <property type="match status" value="1"/>
</dbReference>
<dbReference type="AlphaFoldDB" id="A0A3D9HJT1"/>
<organism evidence="5 6">
    <name type="scientific">Aestuariispira insulae</name>
    <dbReference type="NCBI Taxonomy" id="1461337"/>
    <lineage>
        <taxon>Bacteria</taxon>
        <taxon>Pseudomonadati</taxon>
        <taxon>Pseudomonadota</taxon>
        <taxon>Alphaproteobacteria</taxon>
        <taxon>Rhodospirillales</taxon>
        <taxon>Kiloniellaceae</taxon>
        <taxon>Aestuariispira</taxon>
    </lineage>
</organism>
<dbReference type="SUPFAM" id="SSF55874">
    <property type="entry name" value="ATPase domain of HSP90 chaperone/DNA topoisomerase II/histidine kinase"/>
    <property type="match status" value="1"/>
</dbReference>
<dbReference type="InterPro" id="IPR005467">
    <property type="entry name" value="His_kinase_dom"/>
</dbReference>
<dbReference type="Proteomes" id="UP000256845">
    <property type="component" value="Unassembled WGS sequence"/>
</dbReference>
<dbReference type="PANTHER" id="PTHR43065:SF47">
    <property type="match status" value="1"/>
</dbReference>
<dbReference type="Gene3D" id="1.10.287.130">
    <property type="match status" value="1"/>
</dbReference>